<organism evidence="2 3">
    <name type="scientific">Amorphotheca resinae ATCC 22711</name>
    <dbReference type="NCBI Taxonomy" id="857342"/>
    <lineage>
        <taxon>Eukaryota</taxon>
        <taxon>Fungi</taxon>
        <taxon>Dikarya</taxon>
        <taxon>Ascomycota</taxon>
        <taxon>Pezizomycotina</taxon>
        <taxon>Leotiomycetes</taxon>
        <taxon>Helotiales</taxon>
        <taxon>Amorphothecaceae</taxon>
        <taxon>Amorphotheca</taxon>
    </lineage>
</organism>
<dbReference type="InParanoid" id="A0A2T3B4N1"/>
<dbReference type="GeneID" id="36572018"/>
<protein>
    <submittedName>
        <fullName evidence="2">Uncharacterized protein</fullName>
    </submittedName>
</protein>
<gene>
    <name evidence="2" type="ORF">M430DRAFT_18729</name>
</gene>
<feature type="region of interest" description="Disordered" evidence="1">
    <location>
        <begin position="84"/>
        <end position="181"/>
    </location>
</feature>
<accession>A0A2T3B4N1</accession>
<evidence type="ECO:0000313" key="3">
    <source>
        <dbReference type="Proteomes" id="UP000241818"/>
    </source>
</evidence>
<evidence type="ECO:0000313" key="2">
    <source>
        <dbReference type="EMBL" id="PSS20578.1"/>
    </source>
</evidence>
<reference evidence="2 3" key="1">
    <citation type="journal article" date="2018" name="New Phytol.">
        <title>Comparative genomics and transcriptomics depict ericoid mycorrhizal fungi as versatile saprotrophs and plant mutualists.</title>
        <authorList>
            <person name="Martino E."/>
            <person name="Morin E."/>
            <person name="Grelet G.A."/>
            <person name="Kuo A."/>
            <person name="Kohler A."/>
            <person name="Daghino S."/>
            <person name="Barry K.W."/>
            <person name="Cichocki N."/>
            <person name="Clum A."/>
            <person name="Dockter R.B."/>
            <person name="Hainaut M."/>
            <person name="Kuo R.C."/>
            <person name="LaButti K."/>
            <person name="Lindahl B.D."/>
            <person name="Lindquist E.A."/>
            <person name="Lipzen A."/>
            <person name="Khouja H.R."/>
            <person name="Magnuson J."/>
            <person name="Murat C."/>
            <person name="Ohm R.A."/>
            <person name="Singer S.W."/>
            <person name="Spatafora J.W."/>
            <person name="Wang M."/>
            <person name="Veneault-Fourrey C."/>
            <person name="Henrissat B."/>
            <person name="Grigoriev I.V."/>
            <person name="Martin F.M."/>
            <person name="Perotto S."/>
        </authorList>
    </citation>
    <scope>NUCLEOTIDE SEQUENCE [LARGE SCALE GENOMIC DNA]</scope>
    <source>
        <strain evidence="2 3">ATCC 22711</strain>
    </source>
</reference>
<feature type="compositionally biased region" description="Polar residues" evidence="1">
    <location>
        <begin position="95"/>
        <end position="106"/>
    </location>
</feature>
<feature type="compositionally biased region" description="Low complexity" evidence="1">
    <location>
        <begin position="154"/>
        <end position="169"/>
    </location>
</feature>
<dbReference type="RefSeq" id="XP_024721848.1">
    <property type="nucleotide sequence ID" value="XM_024863937.1"/>
</dbReference>
<dbReference type="Proteomes" id="UP000241818">
    <property type="component" value="Unassembled WGS sequence"/>
</dbReference>
<feature type="compositionally biased region" description="Gly residues" evidence="1">
    <location>
        <begin position="170"/>
        <end position="181"/>
    </location>
</feature>
<sequence>MAESAEPLEYLDYLASFMDSDIPPRISWSKLEERFNRRVAKYRERWPECDENRIKYCALHQTCTKLWNPKPPFPTMDRFSFKNNDWPRDAVTEPEASSSLTMNTEQAEAVGKGKDGKAKLVPKPNFKTFSAGLAEDANATQVSGSGSGSGRGQVSGEAEGAAAPPIGEASGSGQGNPLGDA</sequence>
<name>A0A2T3B4N1_AMORE</name>
<proteinExistence type="predicted"/>
<evidence type="ECO:0000256" key="1">
    <source>
        <dbReference type="SAM" id="MobiDB-lite"/>
    </source>
</evidence>
<keyword evidence="3" id="KW-1185">Reference proteome</keyword>
<dbReference type="AlphaFoldDB" id="A0A2T3B4N1"/>
<dbReference type="EMBL" id="KZ679010">
    <property type="protein sequence ID" value="PSS20578.1"/>
    <property type="molecule type" value="Genomic_DNA"/>
</dbReference>